<evidence type="ECO:0000259" key="1">
    <source>
        <dbReference type="Pfam" id="PF13590"/>
    </source>
</evidence>
<dbReference type="Pfam" id="PF13590">
    <property type="entry name" value="DUF4136"/>
    <property type="match status" value="1"/>
</dbReference>
<protein>
    <submittedName>
        <fullName evidence="2">DUF4136 domain-containing protein</fullName>
    </submittedName>
</protein>
<keyword evidence="3" id="KW-1185">Reference proteome</keyword>
<gene>
    <name evidence="2" type="ORF">AAEO57_07720</name>
</gene>
<evidence type="ECO:0000313" key="3">
    <source>
        <dbReference type="Proteomes" id="UP001485226"/>
    </source>
</evidence>
<organism evidence="2 3">
    <name type="scientific">Flavobacterium calami</name>
    <dbReference type="NCBI Taxonomy" id="3139144"/>
    <lineage>
        <taxon>Bacteria</taxon>
        <taxon>Pseudomonadati</taxon>
        <taxon>Bacteroidota</taxon>
        <taxon>Flavobacteriia</taxon>
        <taxon>Flavobacteriales</taxon>
        <taxon>Flavobacteriaceae</taxon>
        <taxon>Flavobacterium</taxon>
    </lineage>
</organism>
<dbReference type="InterPro" id="IPR025411">
    <property type="entry name" value="DUF4136"/>
</dbReference>
<comment type="caution">
    <text evidence="2">The sequence shown here is derived from an EMBL/GenBank/DDBJ whole genome shotgun (WGS) entry which is preliminary data.</text>
</comment>
<evidence type="ECO:0000313" key="2">
    <source>
        <dbReference type="EMBL" id="MEL1253657.1"/>
    </source>
</evidence>
<reference evidence="2 3" key="1">
    <citation type="submission" date="2024-04" db="EMBL/GenBank/DDBJ databases">
        <title>Flavobacterium sp. DGU38 16S ribosomal RNA gene Genome sequencing and assembly.</title>
        <authorList>
            <person name="Park S."/>
        </authorList>
    </citation>
    <scope>NUCLEOTIDE SEQUENCE [LARGE SCALE GENOMIC DNA]</scope>
    <source>
        <strain evidence="2 3">DGU38</strain>
    </source>
</reference>
<dbReference type="Gene3D" id="3.30.160.670">
    <property type="match status" value="1"/>
</dbReference>
<dbReference type="EMBL" id="JBBYHS010000007">
    <property type="protein sequence ID" value="MEL1253657.1"/>
    <property type="molecule type" value="Genomic_DNA"/>
</dbReference>
<sequence>MKSKKNLFLCLGAFILLSGCQLDEPDSYSDLDVVYTDYIKDYDFASKGTYAIPDKIVVDVKIEDGDTTFVYMETQYATPILASIKSNMSALGWTETPISSSPDVLLTPAMMKSTTVFFSYWYDWWYGGYYPPYWGWYYPPYVSISSYTTGSLLMTISDPEVQSPTGTSPAVWVSAAAGLVTWNYDVNRVTKGIDQAFAQSPYLKTN</sequence>
<accession>A0ABU9IPN0</accession>
<feature type="domain" description="DUF4136" evidence="1">
    <location>
        <begin position="34"/>
        <end position="202"/>
    </location>
</feature>
<proteinExistence type="predicted"/>
<dbReference type="PROSITE" id="PS51257">
    <property type="entry name" value="PROKAR_LIPOPROTEIN"/>
    <property type="match status" value="1"/>
</dbReference>
<dbReference type="RefSeq" id="WP_341691263.1">
    <property type="nucleotide sequence ID" value="NZ_JBBYHS010000007.1"/>
</dbReference>
<dbReference type="Proteomes" id="UP001485226">
    <property type="component" value="Unassembled WGS sequence"/>
</dbReference>
<name>A0ABU9IPN0_9FLAO</name>